<dbReference type="EMBL" id="BAABKD010000001">
    <property type="protein sequence ID" value="GAA5083632.1"/>
    <property type="molecule type" value="Genomic_DNA"/>
</dbReference>
<comment type="caution">
    <text evidence="1">The sequence shown here is derived from an EMBL/GenBank/DDBJ whole genome shotgun (WGS) entry which is preliminary data.</text>
</comment>
<dbReference type="Proteomes" id="UP001500227">
    <property type="component" value="Unassembled WGS sequence"/>
</dbReference>
<protein>
    <submittedName>
        <fullName evidence="1">Uncharacterized protein</fullName>
    </submittedName>
</protein>
<keyword evidence="2" id="KW-1185">Reference proteome</keyword>
<accession>A0ABP9LQR3</accession>
<proteinExistence type="predicted"/>
<sequence>MGVYILTTRRAKRWDGELSSLSVEYLTEVAEKMQAYGQTVQFEFPGHAKTPIYQVINHRGFKMGFDGKHLLHSLNENGNVSDQLSAEFSLEQVQEAILNPPSAAPRARKSTGVRARKTAVAPDQIEVDKYNYFRANRDWLPDDIQYYAEDISALMRGGMTAEQAFASILDQHYE</sequence>
<organism evidence="1 2">
    <name type="scientific">Paenalcaligenes hermetiae</name>
    <dbReference type="NCBI Taxonomy" id="1157987"/>
    <lineage>
        <taxon>Bacteria</taxon>
        <taxon>Pseudomonadati</taxon>
        <taxon>Pseudomonadota</taxon>
        <taxon>Betaproteobacteria</taxon>
        <taxon>Burkholderiales</taxon>
        <taxon>Alcaligenaceae</taxon>
        <taxon>Paenalcaligenes</taxon>
    </lineage>
</organism>
<gene>
    <name evidence="1" type="ORF">GCM10023337_00480</name>
</gene>
<evidence type="ECO:0000313" key="2">
    <source>
        <dbReference type="Proteomes" id="UP001500227"/>
    </source>
</evidence>
<name>A0ABP9LQR3_9BURK</name>
<evidence type="ECO:0000313" key="1">
    <source>
        <dbReference type="EMBL" id="GAA5083632.1"/>
    </source>
</evidence>
<reference evidence="2" key="1">
    <citation type="journal article" date="2019" name="Int. J. Syst. Evol. Microbiol.">
        <title>The Global Catalogue of Microorganisms (GCM) 10K type strain sequencing project: providing services to taxonomists for standard genome sequencing and annotation.</title>
        <authorList>
            <consortium name="The Broad Institute Genomics Platform"/>
            <consortium name="The Broad Institute Genome Sequencing Center for Infectious Disease"/>
            <person name="Wu L."/>
            <person name="Ma J."/>
        </authorList>
    </citation>
    <scope>NUCLEOTIDE SEQUENCE [LARGE SCALE GENOMIC DNA]</scope>
    <source>
        <strain evidence="2">JCM 18423</strain>
    </source>
</reference>